<dbReference type="PRINTS" id="PR00344">
    <property type="entry name" value="BCTRLSENSOR"/>
</dbReference>
<keyword evidence="10" id="KW-0902">Two-component regulatory system</keyword>
<dbReference type="SMART" id="SM00448">
    <property type="entry name" value="REC"/>
    <property type="match status" value="2"/>
</dbReference>
<evidence type="ECO:0000256" key="8">
    <source>
        <dbReference type="ARBA" id="ARBA00022840"/>
    </source>
</evidence>
<dbReference type="InterPro" id="IPR001789">
    <property type="entry name" value="Sig_transdc_resp-reg_receiver"/>
</dbReference>
<evidence type="ECO:0000256" key="2">
    <source>
        <dbReference type="ARBA" id="ARBA00004651"/>
    </source>
</evidence>
<dbReference type="Gene3D" id="1.10.287.130">
    <property type="match status" value="1"/>
</dbReference>
<feature type="transmembrane region" description="Helical" evidence="16">
    <location>
        <begin position="12"/>
        <end position="32"/>
    </location>
</feature>
<dbReference type="PROSITE" id="PS50113">
    <property type="entry name" value="PAC"/>
    <property type="match status" value="4"/>
</dbReference>
<keyword evidence="7" id="KW-0547">Nucleotide-binding</keyword>
<sequence length="1624" mass="179043">MVKNLSIPRLRPSLYLTLAVGITVSLLSAWVVDIQNRKYLLTRLNNEAENLAQATVERVDLYQYGLRGVRGVILTAGENISRDLFYRYSQTRDINKEFPGARGFGFIRRVPVEDQASFLAKARADDRQDFNIRELSPNTGERYVIQYIEPVDRNLSAIGLDIASQDTRRQAALSAMKTGNTTLSGPITLVQESGKPQQSFLILLPIYEEGQTPEGEKNRERHCIGWSYAPLLMSEVLAGLTIDPQKLAITLNDITESNDSSPFYTTDNLTHETPDEIEVEKTIQLYGRTWKLTTAAHPAFASSLNLTSPRSVMVSGLLISALLALLVSLMETASIRRRQFSNQQARISAIVESSTDAIIGKDLQGRVTSWNHGAEIMFGYSSREAIGKTIRELVTPDTLAQEETEILSRISGGDRFTNHHTIRRHKDGHLIDVSVSVSPIFAPDGSVAGASKTVRNISGQKAAEARIHELNADLERQVSERTIELENLNVLLGSILESASEISVVVTDTQGIVKIFNHGAQNMLGYSADEVVDRMTPGLFHLESEVLERQAELSAQFHKPIEGIRTFVEVAEQQGSETREWTYVRKDASHITVSLSVTVVRNLDGTIAGYLGIATDITSRKAFEKELASSLATTRAILATAVNPVITLDGEGMLKTYNPAAERAFGYGGNELEAIHAIDLMPKLFEEQGPASTSEFLSRLCIENYNSGQEVEVLRKDGSSYPAQMSLGIMDSSEEPMFVAIVADLTEQRRQRDEILAAHDHTTLAAEVANLGIWNWDLVKAHLEFNDQMYKLYALPHDLQNGALKYEHWRNRVHPDDIEETERKLNNAILGIGVYDPIFRALLPNGEIRFIQAAARVHYDATGTATRITGINLDITEERRLQTSLREAKDLADAASAAKSSFLANMSHEIRTPMNAVLGMLHLVKQTDLNVRQHDYVSKAHSAATSLLGLLNDILDYSKVESGKLILDIHAFEVDSLLQELSTVLSGNQDGKDVEVLYDLDYNIPGVLIGDRMRLQQILINLAGNALKFTHQGQVTIGIKEVLRKPESIRLCISVKDTGIGISEAQQKIIFDGFTQAEASISRRFGGTGLGLVISRRLVELMGGKLQVDSTLGQGSCFWFEIELVIDSNNSLIDLCGPLKETLNILIVDDNQESAVSLTQMITALGWQADCVNSGSKAVAQVRNAQSKNRHYDIVLMDWQMPELDGLETAQIIQGMTDKPRIIMITAFGREVLAQEQNNLTSVFSDVLTKPVTPSQLSGAITRSLGTSAANPPPASDRKKKNKRLEGVRVLVVEDNFLNRQVASELLAAEGAIVAMAEGGLEGVQAVLQSRHPFDAVLMDMQMPDIDGLEATRRIREDQRFTTLPILAMTANVTRDDQVACLKAGMNDHIAKPIDNERLVSCLLSHISGVAPPLRDEPVSARSSGSAVEEKEHILARFGNNTSLIRQVLSSFLTNTETQLTALETALADQNRPSILNLLHTLKGSASTMGAKSLSELAASSEKLLKSGPPDDAVHGISQIDIPTFRKALHENEQALQAMFHETESRPAALVATSDTEGWETRLKTLRELLCAGNLDVLEQADTLTRGIPYMDKSQLQLLLQRINELDFRSALNILDDHSRKPEE</sequence>
<evidence type="ECO:0000256" key="7">
    <source>
        <dbReference type="ARBA" id="ARBA00022741"/>
    </source>
</evidence>
<dbReference type="SUPFAM" id="SSF47384">
    <property type="entry name" value="Homodimeric domain of signal transducing histidine kinase"/>
    <property type="match status" value="1"/>
</dbReference>
<dbReference type="Gene3D" id="2.10.70.100">
    <property type="match status" value="1"/>
</dbReference>
<dbReference type="InterPro" id="IPR011006">
    <property type="entry name" value="CheY-like_superfamily"/>
</dbReference>
<keyword evidence="14" id="KW-0175">Coiled coil</keyword>
<evidence type="ECO:0000259" key="20">
    <source>
        <dbReference type="PROSITE" id="PS50113"/>
    </source>
</evidence>
<accession>A0ABT3BSR2</accession>
<dbReference type="Pfam" id="PF03924">
    <property type="entry name" value="CHASE"/>
    <property type="match status" value="1"/>
</dbReference>
<dbReference type="SUPFAM" id="SSF55785">
    <property type="entry name" value="PYP-like sensor domain (PAS domain)"/>
    <property type="match status" value="4"/>
</dbReference>
<reference evidence="23 24" key="1">
    <citation type="submission" date="2022-10" db="EMBL/GenBank/DDBJ databases">
        <title>Characterization of Pseudomonas capsici strains from pepper and tomato in Georgia.</title>
        <authorList>
            <person name="Zhao M."/>
            <person name="Dutta B."/>
        </authorList>
    </citation>
    <scope>NUCLEOTIDE SEQUENCE [LARGE SCALE GENOMIC DNA]</scope>
    <source>
        <strain evidence="23 24">Pc20-5</strain>
    </source>
</reference>
<keyword evidence="4" id="KW-1003">Cell membrane</keyword>
<dbReference type="PANTHER" id="PTHR45339">
    <property type="entry name" value="HYBRID SIGNAL TRANSDUCTION HISTIDINE KINASE J"/>
    <property type="match status" value="1"/>
</dbReference>
<dbReference type="InterPro" id="IPR006189">
    <property type="entry name" value="CHASE_dom"/>
</dbReference>
<dbReference type="Pfam" id="PF08447">
    <property type="entry name" value="PAS_3"/>
    <property type="match status" value="1"/>
</dbReference>
<evidence type="ECO:0000259" key="22">
    <source>
        <dbReference type="PROSITE" id="PS50894"/>
    </source>
</evidence>
<dbReference type="InterPro" id="IPR036641">
    <property type="entry name" value="HPT_dom_sf"/>
</dbReference>
<keyword evidence="8" id="KW-0067">ATP-binding</keyword>
<feature type="compositionally biased region" description="Polar residues" evidence="15">
    <location>
        <begin position="1259"/>
        <end position="1270"/>
    </location>
</feature>
<feature type="region of interest" description="Disordered" evidence="15">
    <location>
        <begin position="1259"/>
        <end position="1282"/>
    </location>
</feature>
<dbReference type="SMART" id="SM00388">
    <property type="entry name" value="HisKA"/>
    <property type="match status" value="1"/>
</dbReference>
<dbReference type="SMART" id="SM00086">
    <property type="entry name" value="PAC"/>
    <property type="match status" value="4"/>
</dbReference>
<dbReference type="InterPro" id="IPR003594">
    <property type="entry name" value="HATPase_dom"/>
</dbReference>
<evidence type="ECO:0000256" key="4">
    <source>
        <dbReference type="ARBA" id="ARBA00022475"/>
    </source>
</evidence>
<proteinExistence type="predicted"/>
<dbReference type="InterPro" id="IPR008207">
    <property type="entry name" value="Sig_transdc_His_kin_Hpt_dom"/>
</dbReference>
<dbReference type="InterPro" id="IPR013655">
    <property type="entry name" value="PAS_fold_3"/>
</dbReference>
<dbReference type="Pfam" id="PF01627">
    <property type="entry name" value="Hpt"/>
    <property type="match status" value="1"/>
</dbReference>
<dbReference type="Gene3D" id="1.20.120.160">
    <property type="entry name" value="HPT domain"/>
    <property type="match status" value="1"/>
</dbReference>
<keyword evidence="24" id="KW-1185">Reference proteome</keyword>
<evidence type="ECO:0000256" key="12">
    <source>
        <dbReference type="PROSITE-ProRule" id="PRU00110"/>
    </source>
</evidence>
<dbReference type="Pfam" id="PF00989">
    <property type="entry name" value="PAS"/>
    <property type="match status" value="1"/>
</dbReference>
<comment type="caution">
    <text evidence="23">The sequence shown here is derived from an EMBL/GenBank/DDBJ whole genome shotgun (WGS) entry which is preliminary data.</text>
</comment>
<keyword evidence="6 16" id="KW-0812">Transmembrane</keyword>
<dbReference type="InterPro" id="IPR001610">
    <property type="entry name" value="PAC"/>
</dbReference>
<dbReference type="Gene3D" id="3.30.565.10">
    <property type="entry name" value="Histidine kinase-like ATPase, C-terminal domain"/>
    <property type="match status" value="1"/>
</dbReference>
<dbReference type="PROSITE" id="PS50112">
    <property type="entry name" value="PAS"/>
    <property type="match status" value="3"/>
</dbReference>
<feature type="domain" description="PAS" evidence="19">
    <location>
        <begin position="630"/>
        <end position="672"/>
    </location>
</feature>
<dbReference type="InterPro" id="IPR000700">
    <property type="entry name" value="PAS-assoc_C"/>
</dbReference>
<evidence type="ECO:0000259" key="19">
    <source>
        <dbReference type="PROSITE" id="PS50112"/>
    </source>
</evidence>
<dbReference type="InterPro" id="IPR042240">
    <property type="entry name" value="CHASE_sf"/>
</dbReference>
<dbReference type="CDD" id="cd00088">
    <property type="entry name" value="HPT"/>
    <property type="match status" value="1"/>
</dbReference>
<dbReference type="CDD" id="cd00130">
    <property type="entry name" value="PAS"/>
    <property type="match status" value="3"/>
</dbReference>
<evidence type="ECO:0000256" key="1">
    <source>
        <dbReference type="ARBA" id="ARBA00000085"/>
    </source>
</evidence>
<dbReference type="SUPFAM" id="SSF55874">
    <property type="entry name" value="ATPase domain of HSP90 chaperone/DNA topoisomerase II/histidine kinase"/>
    <property type="match status" value="1"/>
</dbReference>
<evidence type="ECO:0000256" key="11">
    <source>
        <dbReference type="ARBA" id="ARBA00023136"/>
    </source>
</evidence>
<feature type="modified residue" description="4-aspartylphosphate" evidence="13">
    <location>
        <position position="1340"/>
    </location>
</feature>
<dbReference type="PROSITE" id="PS50110">
    <property type="entry name" value="RESPONSE_REGULATORY"/>
    <property type="match status" value="2"/>
</dbReference>
<feature type="coiled-coil region" evidence="14">
    <location>
        <begin position="460"/>
        <end position="491"/>
    </location>
</feature>
<dbReference type="GeneID" id="93562719"/>
<feature type="modified residue" description="Phosphohistidine" evidence="12">
    <location>
        <position position="1480"/>
    </location>
</feature>
<feature type="domain" description="PAC" evidence="20">
    <location>
        <begin position="416"/>
        <end position="469"/>
    </location>
</feature>
<feature type="domain" description="CHASE" evidence="21">
    <location>
        <begin position="76"/>
        <end position="240"/>
    </location>
</feature>
<dbReference type="Pfam" id="PF00512">
    <property type="entry name" value="HisKA"/>
    <property type="match status" value="1"/>
</dbReference>
<dbReference type="Gene3D" id="3.30.450.350">
    <property type="entry name" value="CHASE domain"/>
    <property type="match status" value="1"/>
</dbReference>
<dbReference type="InterPro" id="IPR036890">
    <property type="entry name" value="HATPase_C_sf"/>
</dbReference>
<evidence type="ECO:0000313" key="23">
    <source>
        <dbReference type="EMBL" id="MCV4375889.1"/>
    </source>
</evidence>
<feature type="domain" description="PAS" evidence="19">
    <location>
        <begin position="495"/>
        <end position="534"/>
    </location>
</feature>
<dbReference type="PANTHER" id="PTHR45339:SF1">
    <property type="entry name" value="HYBRID SIGNAL TRANSDUCTION HISTIDINE KINASE J"/>
    <property type="match status" value="1"/>
</dbReference>
<dbReference type="Gene3D" id="3.30.450.20">
    <property type="entry name" value="PAS domain"/>
    <property type="match status" value="4"/>
</dbReference>
<comment type="catalytic activity">
    <reaction evidence="1">
        <text>ATP + protein L-histidine = ADP + protein N-phospho-L-histidine.</text>
        <dbReference type="EC" id="2.7.13.3"/>
    </reaction>
</comment>
<evidence type="ECO:0000256" key="16">
    <source>
        <dbReference type="SAM" id="Phobius"/>
    </source>
</evidence>
<dbReference type="NCBIfam" id="TIGR00229">
    <property type="entry name" value="sensory_box"/>
    <property type="match status" value="3"/>
</dbReference>
<keyword evidence="5 13" id="KW-0597">Phosphoprotein</keyword>
<dbReference type="SMART" id="SM00091">
    <property type="entry name" value="PAS"/>
    <property type="match status" value="4"/>
</dbReference>
<dbReference type="Gene3D" id="3.40.50.2300">
    <property type="match status" value="2"/>
</dbReference>
<evidence type="ECO:0000259" key="18">
    <source>
        <dbReference type="PROSITE" id="PS50110"/>
    </source>
</evidence>
<feature type="domain" description="Histidine kinase" evidence="17">
    <location>
        <begin position="905"/>
        <end position="1126"/>
    </location>
</feature>
<evidence type="ECO:0000256" key="13">
    <source>
        <dbReference type="PROSITE-ProRule" id="PRU00169"/>
    </source>
</evidence>
<dbReference type="EC" id="2.7.13.3" evidence="3"/>
<dbReference type="SMART" id="SM01079">
    <property type="entry name" value="CHASE"/>
    <property type="match status" value="1"/>
</dbReference>
<dbReference type="SUPFAM" id="SSF52172">
    <property type="entry name" value="CheY-like"/>
    <property type="match status" value="2"/>
</dbReference>
<evidence type="ECO:0000256" key="15">
    <source>
        <dbReference type="SAM" id="MobiDB-lite"/>
    </source>
</evidence>
<name>A0ABT3BSR2_9PSED</name>
<dbReference type="Proteomes" id="UP001207294">
    <property type="component" value="Unassembled WGS sequence"/>
</dbReference>
<dbReference type="InterPro" id="IPR000014">
    <property type="entry name" value="PAS"/>
</dbReference>
<feature type="domain" description="Response regulatory" evidence="18">
    <location>
        <begin position="1289"/>
        <end position="1407"/>
    </location>
</feature>
<dbReference type="Pfam" id="PF00072">
    <property type="entry name" value="Response_reg"/>
    <property type="match status" value="2"/>
</dbReference>
<dbReference type="CDD" id="cd16922">
    <property type="entry name" value="HATPase_EvgS-ArcB-TorS-like"/>
    <property type="match status" value="1"/>
</dbReference>
<evidence type="ECO:0000256" key="5">
    <source>
        <dbReference type="ARBA" id="ARBA00022553"/>
    </source>
</evidence>
<evidence type="ECO:0000256" key="10">
    <source>
        <dbReference type="ARBA" id="ARBA00023012"/>
    </source>
</evidence>
<keyword evidence="9 16" id="KW-1133">Transmembrane helix</keyword>
<dbReference type="InterPro" id="IPR004358">
    <property type="entry name" value="Sig_transdc_His_kin-like_C"/>
</dbReference>
<protein>
    <recommendedName>
        <fullName evidence="3">histidine kinase</fullName>
        <ecNumber evidence="3">2.7.13.3</ecNumber>
    </recommendedName>
</protein>
<dbReference type="CDD" id="cd00082">
    <property type="entry name" value="HisKA"/>
    <property type="match status" value="1"/>
</dbReference>
<evidence type="ECO:0000256" key="6">
    <source>
        <dbReference type="ARBA" id="ARBA00022692"/>
    </source>
</evidence>
<keyword evidence="11 16" id="KW-0472">Membrane</keyword>
<evidence type="ECO:0000313" key="24">
    <source>
        <dbReference type="Proteomes" id="UP001207294"/>
    </source>
</evidence>
<dbReference type="InterPro" id="IPR013767">
    <property type="entry name" value="PAS_fold"/>
</dbReference>
<dbReference type="PROSITE" id="PS50894">
    <property type="entry name" value="HPT"/>
    <property type="match status" value="1"/>
</dbReference>
<evidence type="ECO:0000256" key="9">
    <source>
        <dbReference type="ARBA" id="ARBA00022989"/>
    </source>
</evidence>
<dbReference type="InterPro" id="IPR003661">
    <property type="entry name" value="HisK_dim/P_dom"/>
</dbReference>
<dbReference type="RefSeq" id="WP_206402516.1">
    <property type="nucleotide sequence ID" value="NZ_JAFGZD010000013.1"/>
</dbReference>
<feature type="domain" description="PAS" evidence="19">
    <location>
        <begin position="343"/>
        <end position="413"/>
    </location>
</feature>
<dbReference type="EMBL" id="JAOXML010000002">
    <property type="protein sequence ID" value="MCV4375889.1"/>
    <property type="molecule type" value="Genomic_DNA"/>
</dbReference>
<dbReference type="SMART" id="SM00073">
    <property type="entry name" value="HPT"/>
    <property type="match status" value="1"/>
</dbReference>
<dbReference type="CDD" id="cd17546">
    <property type="entry name" value="REC_hyHK_CKI1_RcsC-like"/>
    <property type="match status" value="2"/>
</dbReference>
<dbReference type="SUPFAM" id="SSF47226">
    <property type="entry name" value="Histidine-containing phosphotransfer domain, HPT domain"/>
    <property type="match status" value="1"/>
</dbReference>
<organism evidence="23 24">
    <name type="scientific">Pseudomonas capsici</name>
    <dbReference type="NCBI Taxonomy" id="2810614"/>
    <lineage>
        <taxon>Bacteria</taxon>
        <taxon>Pseudomonadati</taxon>
        <taxon>Pseudomonadota</taxon>
        <taxon>Gammaproteobacteria</taxon>
        <taxon>Pseudomonadales</taxon>
        <taxon>Pseudomonadaceae</taxon>
        <taxon>Pseudomonas</taxon>
    </lineage>
</organism>
<feature type="modified residue" description="4-aspartylphosphate" evidence="13">
    <location>
        <position position="1198"/>
    </location>
</feature>
<feature type="domain" description="PAC" evidence="20">
    <location>
        <begin position="707"/>
        <end position="757"/>
    </location>
</feature>
<evidence type="ECO:0000259" key="17">
    <source>
        <dbReference type="PROSITE" id="PS50109"/>
    </source>
</evidence>
<dbReference type="PROSITE" id="PS50109">
    <property type="entry name" value="HIS_KIN"/>
    <property type="match status" value="1"/>
</dbReference>
<dbReference type="InterPro" id="IPR035965">
    <property type="entry name" value="PAS-like_dom_sf"/>
</dbReference>
<evidence type="ECO:0000256" key="3">
    <source>
        <dbReference type="ARBA" id="ARBA00012438"/>
    </source>
</evidence>
<feature type="domain" description="PAC" evidence="20">
    <location>
        <begin position="577"/>
        <end position="629"/>
    </location>
</feature>
<dbReference type="SMART" id="SM00387">
    <property type="entry name" value="HATPase_c"/>
    <property type="match status" value="1"/>
</dbReference>
<evidence type="ECO:0000256" key="14">
    <source>
        <dbReference type="SAM" id="Coils"/>
    </source>
</evidence>
<gene>
    <name evidence="23" type="ORF">OH718_04700</name>
</gene>
<dbReference type="InterPro" id="IPR005467">
    <property type="entry name" value="His_kinase_dom"/>
</dbReference>
<evidence type="ECO:0000259" key="21">
    <source>
        <dbReference type="PROSITE" id="PS50839"/>
    </source>
</evidence>
<dbReference type="PROSITE" id="PS50839">
    <property type="entry name" value="CHASE"/>
    <property type="match status" value="1"/>
</dbReference>
<dbReference type="Pfam" id="PF02518">
    <property type="entry name" value="HATPase_c"/>
    <property type="match status" value="1"/>
</dbReference>
<comment type="subcellular location">
    <subcellularLocation>
        <location evidence="2">Cell membrane</location>
        <topology evidence="2">Multi-pass membrane protein</topology>
    </subcellularLocation>
</comment>
<dbReference type="InterPro" id="IPR036097">
    <property type="entry name" value="HisK_dim/P_sf"/>
</dbReference>
<feature type="domain" description="PAC" evidence="20">
    <location>
        <begin position="835"/>
        <end position="887"/>
    </location>
</feature>
<feature type="domain" description="Response regulatory" evidence="18">
    <location>
        <begin position="1144"/>
        <end position="1265"/>
    </location>
</feature>
<feature type="domain" description="HPt" evidence="22">
    <location>
        <begin position="1441"/>
        <end position="1539"/>
    </location>
</feature>
<dbReference type="Pfam" id="PF13426">
    <property type="entry name" value="PAS_9"/>
    <property type="match status" value="2"/>
</dbReference>